<dbReference type="PANTHER" id="PTHR42852">
    <property type="entry name" value="THIOL:DISULFIDE INTERCHANGE PROTEIN DSBE"/>
    <property type="match status" value="1"/>
</dbReference>
<dbReference type="GO" id="GO:0016209">
    <property type="term" value="F:antioxidant activity"/>
    <property type="evidence" value="ECO:0007669"/>
    <property type="project" value="InterPro"/>
</dbReference>
<feature type="non-terminal residue" evidence="2">
    <location>
        <position position="154"/>
    </location>
</feature>
<protein>
    <recommendedName>
        <fullName evidence="1">Thioredoxin domain-containing protein</fullName>
    </recommendedName>
</protein>
<dbReference type="InterPro" id="IPR050553">
    <property type="entry name" value="Thioredoxin_ResA/DsbE_sf"/>
</dbReference>
<dbReference type="AlphaFoldDB" id="A0A382CSR1"/>
<dbReference type="InterPro" id="IPR036249">
    <property type="entry name" value="Thioredoxin-like_sf"/>
</dbReference>
<name>A0A382CSR1_9ZZZZ</name>
<dbReference type="PANTHER" id="PTHR42852:SF13">
    <property type="entry name" value="PROTEIN DIPZ"/>
    <property type="match status" value="1"/>
</dbReference>
<evidence type="ECO:0000259" key="1">
    <source>
        <dbReference type="PROSITE" id="PS51352"/>
    </source>
</evidence>
<dbReference type="PROSITE" id="PS00194">
    <property type="entry name" value="THIOREDOXIN_1"/>
    <property type="match status" value="1"/>
</dbReference>
<sequence>MKFLTLIFFIISLLLLTTNFSLSTEKPEIGNVIIYENTIKRSNVVFKNINNEDVNLIKFKNNLIILNFWATWCLPCRHEIPYLDQLQVNEKLSNIKILPINVGREGKEKPKIFFSELNVKNLEIFFDTPSNLVNKFMLRGLPTTVFINKNGEEF</sequence>
<dbReference type="InterPro" id="IPR017937">
    <property type="entry name" value="Thioredoxin_CS"/>
</dbReference>
<feature type="domain" description="Thioredoxin" evidence="1">
    <location>
        <begin position="11"/>
        <end position="154"/>
    </location>
</feature>
<dbReference type="Gene3D" id="3.40.30.10">
    <property type="entry name" value="Glutaredoxin"/>
    <property type="match status" value="1"/>
</dbReference>
<proteinExistence type="predicted"/>
<organism evidence="2">
    <name type="scientific">marine metagenome</name>
    <dbReference type="NCBI Taxonomy" id="408172"/>
    <lineage>
        <taxon>unclassified sequences</taxon>
        <taxon>metagenomes</taxon>
        <taxon>ecological metagenomes</taxon>
    </lineage>
</organism>
<dbReference type="InterPro" id="IPR000866">
    <property type="entry name" value="AhpC/TSA"/>
</dbReference>
<dbReference type="EMBL" id="UINC01035832">
    <property type="protein sequence ID" value="SVB28864.1"/>
    <property type="molecule type" value="Genomic_DNA"/>
</dbReference>
<evidence type="ECO:0000313" key="2">
    <source>
        <dbReference type="EMBL" id="SVB28864.1"/>
    </source>
</evidence>
<accession>A0A382CSR1</accession>
<dbReference type="SUPFAM" id="SSF52833">
    <property type="entry name" value="Thioredoxin-like"/>
    <property type="match status" value="1"/>
</dbReference>
<gene>
    <name evidence="2" type="ORF">METZ01_LOCUS181718</name>
</gene>
<dbReference type="InterPro" id="IPR013766">
    <property type="entry name" value="Thioredoxin_domain"/>
</dbReference>
<dbReference type="Pfam" id="PF00578">
    <property type="entry name" value="AhpC-TSA"/>
    <property type="match status" value="1"/>
</dbReference>
<dbReference type="PROSITE" id="PS51352">
    <property type="entry name" value="THIOREDOXIN_2"/>
    <property type="match status" value="1"/>
</dbReference>
<reference evidence="2" key="1">
    <citation type="submission" date="2018-05" db="EMBL/GenBank/DDBJ databases">
        <authorList>
            <person name="Lanie J.A."/>
            <person name="Ng W.-L."/>
            <person name="Kazmierczak K.M."/>
            <person name="Andrzejewski T.M."/>
            <person name="Davidsen T.M."/>
            <person name="Wayne K.J."/>
            <person name="Tettelin H."/>
            <person name="Glass J.I."/>
            <person name="Rusch D."/>
            <person name="Podicherti R."/>
            <person name="Tsui H.-C.T."/>
            <person name="Winkler M.E."/>
        </authorList>
    </citation>
    <scope>NUCLEOTIDE SEQUENCE</scope>
</reference>
<dbReference type="GO" id="GO:0016491">
    <property type="term" value="F:oxidoreductase activity"/>
    <property type="evidence" value="ECO:0007669"/>
    <property type="project" value="InterPro"/>
</dbReference>
<dbReference type="CDD" id="cd02966">
    <property type="entry name" value="TlpA_like_family"/>
    <property type="match status" value="1"/>
</dbReference>